<dbReference type="Proteomes" id="UP000198211">
    <property type="component" value="Unassembled WGS sequence"/>
</dbReference>
<evidence type="ECO:0000313" key="1">
    <source>
        <dbReference type="EMBL" id="OWZ10708.1"/>
    </source>
</evidence>
<evidence type="ECO:0000313" key="2">
    <source>
        <dbReference type="Proteomes" id="UP000198211"/>
    </source>
</evidence>
<sequence length="196" mass="22757">MDKRIWIPRACKELIQRLCVIAHCEDQDHPGEQAMVNHVRRVFHISELRTVVHYFVASCLLGPHVKGGKMIRRPWSETIECNERNGTLHWDFLSLGEPFGENKYLLVLKDHATHFCEFVVCDMPLPQHPYWIDTVVWCPTRMGERQWQSFQERGRLRTFEKTQGSTTFHSSLQSMDQWVGGAGQPRHTSSPASNDS</sequence>
<organism evidence="1 2">
    <name type="scientific">Phytophthora megakarya</name>
    <dbReference type="NCBI Taxonomy" id="4795"/>
    <lineage>
        <taxon>Eukaryota</taxon>
        <taxon>Sar</taxon>
        <taxon>Stramenopiles</taxon>
        <taxon>Oomycota</taxon>
        <taxon>Peronosporomycetes</taxon>
        <taxon>Peronosporales</taxon>
        <taxon>Peronosporaceae</taxon>
        <taxon>Phytophthora</taxon>
    </lineage>
</organism>
<name>A0A225W0L1_9STRA</name>
<reference evidence="2" key="1">
    <citation type="submission" date="2017-03" db="EMBL/GenBank/DDBJ databases">
        <title>Phytopthora megakarya and P. palmivora, two closely related causual agents of cacao black pod achieved similar genome size and gene model numbers by different mechanisms.</title>
        <authorList>
            <person name="Ali S."/>
            <person name="Shao J."/>
            <person name="Larry D.J."/>
            <person name="Kronmiller B."/>
            <person name="Shen D."/>
            <person name="Strem M.D."/>
            <person name="Melnick R.L."/>
            <person name="Guiltinan M.J."/>
            <person name="Tyler B.M."/>
            <person name="Meinhardt L.W."/>
            <person name="Bailey B.A."/>
        </authorList>
    </citation>
    <scope>NUCLEOTIDE SEQUENCE [LARGE SCALE GENOMIC DNA]</scope>
    <source>
        <strain evidence="2">zdho120</strain>
    </source>
</reference>
<protein>
    <submittedName>
        <fullName evidence="1">Uncharacterized protein</fullName>
    </submittedName>
</protein>
<dbReference type="EMBL" id="NBNE01002363">
    <property type="protein sequence ID" value="OWZ10708.1"/>
    <property type="molecule type" value="Genomic_DNA"/>
</dbReference>
<dbReference type="AlphaFoldDB" id="A0A225W0L1"/>
<dbReference type="OrthoDB" id="123893at2759"/>
<comment type="caution">
    <text evidence="1">The sequence shown here is derived from an EMBL/GenBank/DDBJ whole genome shotgun (WGS) entry which is preliminary data.</text>
</comment>
<gene>
    <name evidence="1" type="ORF">PHMEG_00016398</name>
</gene>
<keyword evidence="2" id="KW-1185">Reference proteome</keyword>
<accession>A0A225W0L1</accession>
<proteinExistence type="predicted"/>